<dbReference type="AlphaFoldDB" id="A0A6M3JP04"/>
<sequence>MTKKSQQQATTRTCPHNGLPCTGKSCAQSTELAQMVLGVRKAIVYCAVEAQCILLSQLIQIIAAQAQRQTAPPAFDLRQFTRKG</sequence>
<reference evidence="1" key="1">
    <citation type="submission" date="2020-03" db="EMBL/GenBank/DDBJ databases">
        <title>The deep terrestrial virosphere.</title>
        <authorList>
            <person name="Holmfeldt K."/>
            <person name="Nilsson E."/>
            <person name="Simone D."/>
            <person name="Lopez-Fernandez M."/>
            <person name="Wu X."/>
            <person name="de Brujin I."/>
            <person name="Lundin D."/>
            <person name="Andersson A."/>
            <person name="Bertilsson S."/>
            <person name="Dopson M."/>
        </authorList>
    </citation>
    <scope>NUCLEOTIDE SEQUENCE</scope>
    <source>
        <strain evidence="1">MM415A03563</strain>
        <strain evidence="2">MM415B04179</strain>
    </source>
</reference>
<dbReference type="EMBL" id="MT143162">
    <property type="protein sequence ID" value="QJA93607.1"/>
    <property type="molecule type" value="Genomic_DNA"/>
</dbReference>
<dbReference type="EMBL" id="MT141819">
    <property type="protein sequence ID" value="QJA70762.1"/>
    <property type="molecule type" value="Genomic_DNA"/>
</dbReference>
<evidence type="ECO:0000313" key="2">
    <source>
        <dbReference type="EMBL" id="QJA93607.1"/>
    </source>
</evidence>
<evidence type="ECO:0000313" key="1">
    <source>
        <dbReference type="EMBL" id="QJA70762.1"/>
    </source>
</evidence>
<gene>
    <name evidence="1" type="ORF">MM415A03563_0002</name>
    <name evidence="2" type="ORF">MM415B04179_0015</name>
</gene>
<protein>
    <submittedName>
        <fullName evidence="1">Uncharacterized protein</fullName>
    </submittedName>
</protein>
<organism evidence="1">
    <name type="scientific">viral metagenome</name>
    <dbReference type="NCBI Taxonomy" id="1070528"/>
    <lineage>
        <taxon>unclassified sequences</taxon>
        <taxon>metagenomes</taxon>
        <taxon>organismal metagenomes</taxon>
    </lineage>
</organism>
<name>A0A6M3JP04_9ZZZZ</name>
<accession>A0A6M3JP04</accession>
<proteinExistence type="predicted"/>